<gene>
    <name evidence="7" type="ORF">GCM10009802_16580</name>
</gene>
<accession>A0ABN2XVI7</accession>
<sequence>MSTKQTKRTAARLGALLLAPAAVASLASCGGESEASAGEGEAERLTGTVTIDGSSTVEPLTRLAGERFGRQETGVRVKVEASGTGGGFDRFCAGETDISDASRPINDFEKETCANWDVPHRELTVANDALTVVVPRSNDWIDCISTDQLRRIWEPGSELTSWQEVDPAFPDEPLQLYGPDTDSGTFDYFTEAVNGEEKASRSDFTPSKDDNTLVKGVAEHSGGLGYFGFTYFAENRDKLRALEIDGGEGCVAPSTASVQDGSYKPLARPLFIYPSAKALERPEVEAFVEFYVENHTGFASEAGYIPLSKVQENKLQRDVERLKKDSARPGGTGDTGGDSGGSGGL</sequence>
<dbReference type="RefSeq" id="WP_344289153.1">
    <property type="nucleotide sequence ID" value="NZ_BAAAPF010000031.1"/>
</dbReference>
<keyword evidence="2 4" id="KW-0813">Transport</keyword>
<evidence type="ECO:0000256" key="4">
    <source>
        <dbReference type="RuleBase" id="RU367119"/>
    </source>
</evidence>
<comment type="function">
    <text evidence="4">Involved in the system for phosphate transport across the cytoplasmic membrane.</text>
</comment>
<proteinExistence type="inferred from homology"/>
<keyword evidence="4" id="KW-0592">Phosphate transport</keyword>
<dbReference type="Gene3D" id="3.40.190.10">
    <property type="entry name" value="Periplasmic binding protein-like II"/>
    <property type="match status" value="2"/>
</dbReference>
<keyword evidence="3 4" id="KW-0732">Signal</keyword>
<feature type="chain" id="PRO_5044970436" description="Phosphate-binding protein" evidence="4">
    <location>
        <begin position="25"/>
        <end position="345"/>
    </location>
</feature>
<dbReference type="InterPro" id="IPR024370">
    <property type="entry name" value="PBP_domain"/>
</dbReference>
<feature type="region of interest" description="Disordered" evidence="5">
    <location>
        <begin position="316"/>
        <end position="345"/>
    </location>
</feature>
<dbReference type="InterPro" id="IPR011862">
    <property type="entry name" value="Phos-bd"/>
</dbReference>
<name>A0ABN2XVI7_9ACTN</name>
<feature type="compositionally biased region" description="Basic and acidic residues" evidence="5">
    <location>
        <begin position="316"/>
        <end position="327"/>
    </location>
</feature>
<evidence type="ECO:0000256" key="3">
    <source>
        <dbReference type="ARBA" id="ARBA00022729"/>
    </source>
</evidence>
<dbReference type="NCBIfam" id="TIGR02136">
    <property type="entry name" value="ptsS_2"/>
    <property type="match status" value="1"/>
</dbReference>
<dbReference type="PROSITE" id="PS51257">
    <property type="entry name" value="PROKAR_LIPOPROTEIN"/>
    <property type="match status" value="1"/>
</dbReference>
<evidence type="ECO:0000313" key="7">
    <source>
        <dbReference type="EMBL" id="GAA2116230.1"/>
    </source>
</evidence>
<evidence type="ECO:0000259" key="6">
    <source>
        <dbReference type="Pfam" id="PF12849"/>
    </source>
</evidence>
<feature type="domain" description="PBP" evidence="6">
    <location>
        <begin position="46"/>
        <end position="292"/>
    </location>
</feature>
<feature type="signal peptide" evidence="4">
    <location>
        <begin position="1"/>
        <end position="24"/>
    </location>
</feature>
<dbReference type="PANTHER" id="PTHR30570:SF1">
    <property type="entry name" value="PHOSPHATE-BINDING PROTEIN PSTS"/>
    <property type="match status" value="1"/>
</dbReference>
<reference evidence="7 8" key="1">
    <citation type="journal article" date="2019" name="Int. J. Syst. Evol. Microbiol.">
        <title>The Global Catalogue of Microorganisms (GCM) 10K type strain sequencing project: providing services to taxonomists for standard genome sequencing and annotation.</title>
        <authorList>
            <consortium name="The Broad Institute Genomics Platform"/>
            <consortium name="The Broad Institute Genome Sequencing Center for Infectious Disease"/>
            <person name="Wu L."/>
            <person name="Ma J."/>
        </authorList>
    </citation>
    <scope>NUCLEOTIDE SEQUENCE [LARGE SCALE GENOMIC DNA]</scope>
    <source>
        <strain evidence="7 8">JCM 15481</strain>
    </source>
</reference>
<comment type="similarity">
    <text evidence="1 4">Belongs to the PstS family.</text>
</comment>
<organism evidence="7 8">
    <name type="scientific">Streptomyces synnematoformans</name>
    <dbReference type="NCBI Taxonomy" id="415721"/>
    <lineage>
        <taxon>Bacteria</taxon>
        <taxon>Bacillati</taxon>
        <taxon>Actinomycetota</taxon>
        <taxon>Actinomycetes</taxon>
        <taxon>Kitasatosporales</taxon>
        <taxon>Streptomycetaceae</taxon>
        <taxon>Streptomyces</taxon>
    </lineage>
</organism>
<dbReference type="PANTHER" id="PTHR30570">
    <property type="entry name" value="PERIPLASMIC PHOSPHATE BINDING COMPONENT OF PHOSPHATE ABC TRANSPORTER"/>
    <property type="match status" value="1"/>
</dbReference>
<evidence type="ECO:0000313" key="8">
    <source>
        <dbReference type="Proteomes" id="UP001500443"/>
    </source>
</evidence>
<protein>
    <recommendedName>
        <fullName evidence="4">Phosphate-binding protein</fullName>
    </recommendedName>
</protein>
<evidence type="ECO:0000256" key="5">
    <source>
        <dbReference type="SAM" id="MobiDB-lite"/>
    </source>
</evidence>
<dbReference type="EMBL" id="BAAAPF010000031">
    <property type="protein sequence ID" value="GAA2116230.1"/>
    <property type="molecule type" value="Genomic_DNA"/>
</dbReference>
<evidence type="ECO:0000256" key="2">
    <source>
        <dbReference type="ARBA" id="ARBA00022448"/>
    </source>
</evidence>
<comment type="caution">
    <text evidence="7">The sequence shown here is derived from an EMBL/GenBank/DDBJ whole genome shotgun (WGS) entry which is preliminary data.</text>
</comment>
<keyword evidence="8" id="KW-1185">Reference proteome</keyword>
<dbReference type="SUPFAM" id="SSF53850">
    <property type="entry name" value="Periplasmic binding protein-like II"/>
    <property type="match status" value="1"/>
</dbReference>
<dbReference type="CDD" id="cd13654">
    <property type="entry name" value="PBP2_phosphate_like_2"/>
    <property type="match status" value="1"/>
</dbReference>
<evidence type="ECO:0000256" key="1">
    <source>
        <dbReference type="ARBA" id="ARBA00008725"/>
    </source>
</evidence>
<feature type="compositionally biased region" description="Gly residues" evidence="5">
    <location>
        <begin position="330"/>
        <end position="345"/>
    </location>
</feature>
<dbReference type="InterPro" id="IPR050811">
    <property type="entry name" value="Phosphate_ABC_transporter"/>
</dbReference>
<dbReference type="Proteomes" id="UP001500443">
    <property type="component" value="Unassembled WGS sequence"/>
</dbReference>
<dbReference type="Pfam" id="PF12849">
    <property type="entry name" value="PBP_like_2"/>
    <property type="match status" value="1"/>
</dbReference>